<organism evidence="1 2">
    <name type="scientific">Prevotella nigrescens CC14M</name>
    <dbReference type="NCBI Taxonomy" id="1073366"/>
    <lineage>
        <taxon>Bacteria</taxon>
        <taxon>Pseudomonadati</taxon>
        <taxon>Bacteroidota</taxon>
        <taxon>Bacteroidia</taxon>
        <taxon>Bacteroidales</taxon>
        <taxon>Prevotellaceae</taxon>
        <taxon>Prevotella</taxon>
    </lineage>
</organism>
<comment type="caution">
    <text evidence="1">The sequence shown here is derived from an EMBL/GenBank/DDBJ whole genome shotgun (WGS) entry which is preliminary data.</text>
</comment>
<name>V8CS22_9BACT</name>
<reference evidence="1 2" key="1">
    <citation type="submission" date="2013-10" db="EMBL/GenBank/DDBJ databases">
        <title>The Genome Sequence of Prevotella nigrescens CC14M.</title>
        <authorList>
            <consortium name="The Broad Institute Genomics Platform"/>
            <person name="Earl A."/>
            <person name="Allen-Vercoe E."/>
            <person name="Daigneault M."/>
            <person name="Young S.K."/>
            <person name="Zeng Q."/>
            <person name="Gargeya S."/>
            <person name="Fitzgerald M."/>
            <person name="Abouelleil A."/>
            <person name="Alvarado L."/>
            <person name="Chapman S.B."/>
            <person name="Gainer-Dewar J."/>
            <person name="Goldberg J."/>
            <person name="Griggs A."/>
            <person name="Gujja S."/>
            <person name="Hansen M."/>
            <person name="Howarth C."/>
            <person name="Imamovic A."/>
            <person name="Ireland A."/>
            <person name="Larimer J."/>
            <person name="McCowan C."/>
            <person name="Murphy C."/>
            <person name="Pearson M."/>
            <person name="Poon T.W."/>
            <person name="Priest M."/>
            <person name="Roberts A."/>
            <person name="Saif S."/>
            <person name="Shea T."/>
            <person name="Sykes S."/>
            <person name="Wortman J."/>
            <person name="Nusbaum C."/>
            <person name="Birren B."/>
        </authorList>
    </citation>
    <scope>NUCLEOTIDE SEQUENCE [LARGE SCALE GENOMIC DNA]</scope>
    <source>
        <strain evidence="1 2">CC14M</strain>
    </source>
</reference>
<evidence type="ECO:0000313" key="1">
    <source>
        <dbReference type="EMBL" id="ETD29845.1"/>
    </source>
</evidence>
<proteinExistence type="predicted"/>
<sequence length="35" mass="4199">MRTQEKITTQVCAILFYKETFIELLYESNLGVFRI</sequence>
<keyword evidence="2" id="KW-1185">Reference proteome</keyword>
<dbReference type="HOGENOM" id="CLU_3366521_0_0_10"/>
<accession>V8CS22</accession>
<dbReference type="AlphaFoldDB" id="V8CS22"/>
<dbReference type="EMBL" id="AZJH01000001">
    <property type="protein sequence ID" value="ETD29845.1"/>
    <property type="molecule type" value="Genomic_DNA"/>
</dbReference>
<dbReference type="Proteomes" id="UP000018727">
    <property type="component" value="Unassembled WGS sequence"/>
</dbReference>
<gene>
    <name evidence="1" type="ORF">HMPREF1173_00027</name>
</gene>
<protein>
    <submittedName>
        <fullName evidence="1">Uncharacterized protein</fullName>
    </submittedName>
</protein>
<evidence type="ECO:0000313" key="2">
    <source>
        <dbReference type="Proteomes" id="UP000018727"/>
    </source>
</evidence>